<dbReference type="OMA" id="TSAFMII"/>
<gene>
    <name evidence="10" type="ORF">PV10_06040</name>
</gene>
<dbReference type="PANTHER" id="PTHR14360">
    <property type="entry name" value="PROTEIN FMP32, MITOCHONDRIAL"/>
    <property type="match status" value="1"/>
</dbReference>
<evidence type="ECO:0000256" key="6">
    <source>
        <dbReference type="ARBA" id="ARBA00023128"/>
    </source>
</evidence>
<feature type="region of interest" description="Disordered" evidence="8">
    <location>
        <begin position="172"/>
        <end position="194"/>
    </location>
</feature>
<name>A0A0D1ZXK0_EXOME</name>
<dbReference type="InterPro" id="IPR024461">
    <property type="entry name" value="CCDC90-like"/>
</dbReference>
<evidence type="ECO:0000313" key="11">
    <source>
        <dbReference type="Proteomes" id="UP000054302"/>
    </source>
</evidence>
<accession>A0A0D1ZXK0</accession>
<evidence type="ECO:0000256" key="7">
    <source>
        <dbReference type="ARBA" id="ARBA00023136"/>
    </source>
</evidence>
<dbReference type="AlphaFoldDB" id="A0A0D1ZXK0"/>
<proteinExistence type="predicted"/>
<dbReference type="GeneID" id="27323885"/>
<feature type="region of interest" description="Disordered" evidence="8">
    <location>
        <begin position="379"/>
        <end position="422"/>
    </location>
</feature>
<evidence type="ECO:0000256" key="1">
    <source>
        <dbReference type="ARBA" id="ARBA00004173"/>
    </source>
</evidence>
<feature type="region of interest" description="Disordered" evidence="8">
    <location>
        <begin position="21"/>
        <end position="160"/>
    </location>
</feature>
<feature type="transmembrane region" description="Helical" evidence="9">
    <location>
        <begin position="353"/>
        <end position="373"/>
    </location>
</feature>
<evidence type="ECO:0000256" key="5">
    <source>
        <dbReference type="ARBA" id="ARBA00023054"/>
    </source>
</evidence>
<keyword evidence="5" id="KW-0175">Coiled coil</keyword>
<dbReference type="STRING" id="212818.A0A0D1ZXK0"/>
<dbReference type="OrthoDB" id="5424147at2759"/>
<evidence type="ECO:0000313" key="10">
    <source>
        <dbReference type="EMBL" id="KIV91508.1"/>
    </source>
</evidence>
<organism evidence="10 11">
    <name type="scientific">Exophiala mesophila</name>
    <name type="common">Black yeast-like fungus</name>
    <dbReference type="NCBI Taxonomy" id="212818"/>
    <lineage>
        <taxon>Eukaryota</taxon>
        <taxon>Fungi</taxon>
        <taxon>Dikarya</taxon>
        <taxon>Ascomycota</taxon>
        <taxon>Pezizomycotina</taxon>
        <taxon>Eurotiomycetes</taxon>
        <taxon>Chaetothyriomycetidae</taxon>
        <taxon>Chaetothyriales</taxon>
        <taxon>Herpotrichiellaceae</taxon>
        <taxon>Exophiala</taxon>
    </lineage>
</organism>
<dbReference type="Proteomes" id="UP000054302">
    <property type="component" value="Unassembled WGS sequence"/>
</dbReference>
<keyword evidence="3 9" id="KW-0812">Transmembrane</keyword>
<keyword evidence="4 9" id="KW-1133">Transmembrane helix</keyword>
<feature type="compositionally biased region" description="Polar residues" evidence="8">
    <location>
        <begin position="403"/>
        <end position="415"/>
    </location>
</feature>
<dbReference type="Pfam" id="PF07798">
    <property type="entry name" value="CCDC90-like"/>
    <property type="match status" value="1"/>
</dbReference>
<dbReference type="PANTHER" id="PTHR14360:SF12">
    <property type="entry name" value="MOZ PROTEIN REPRESENTS A CHROMATIN-ASSOCIATED ACETYLTRANSFERASE"/>
    <property type="match status" value="1"/>
</dbReference>
<evidence type="ECO:0000256" key="9">
    <source>
        <dbReference type="SAM" id="Phobius"/>
    </source>
</evidence>
<reference evidence="10 11" key="1">
    <citation type="submission" date="2015-01" db="EMBL/GenBank/DDBJ databases">
        <title>The Genome Sequence of Exophiala mesophila CBS40295.</title>
        <authorList>
            <consortium name="The Broad Institute Genomics Platform"/>
            <person name="Cuomo C."/>
            <person name="de Hoog S."/>
            <person name="Gorbushina A."/>
            <person name="Stielow B."/>
            <person name="Teixiera M."/>
            <person name="Abouelleil A."/>
            <person name="Chapman S.B."/>
            <person name="Priest M."/>
            <person name="Young S.K."/>
            <person name="Wortman J."/>
            <person name="Nusbaum C."/>
            <person name="Birren B."/>
        </authorList>
    </citation>
    <scope>NUCLEOTIDE SEQUENCE [LARGE SCALE GENOMIC DNA]</scope>
    <source>
        <strain evidence="10 11">CBS 40295</strain>
    </source>
</reference>
<dbReference type="GO" id="GO:0005739">
    <property type="term" value="C:mitochondrion"/>
    <property type="evidence" value="ECO:0007669"/>
    <property type="project" value="UniProtKB-SubCell"/>
</dbReference>
<keyword evidence="6" id="KW-0496">Mitochondrion</keyword>
<feature type="compositionally biased region" description="Basic residues" evidence="8">
    <location>
        <begin position="36"/>
        <end position="47"/>
    </location>
</feature>
<evidence type="ECO:0000256" key="4">
    <source>
        <dbReference type="ARBA" id="ARBA00022989"/>
    </source>
</evidence>
<feature type="compositionally biased region" description="Basic and acidic residues" evidence="8">
    <location>
        <begin position="76"/>
        <end position="96"/>
    </location>
</feature>
<dbReference type="EMBL" id="KN847523">
    <property type="protein sequence ID" value="KIV91508.1"/>
    <property type="molecule type" value="Genomic_DNA"/>
</dbReference>
<evidence type="ECO:0000256" key="2">
    <source>
        <dbReference type="ARBA" id="ARBA00004370"/>
    </source>
</evidence>
<dbReference type="RefSeq" id="XP_016223082.1">
    <property type="nucleotide sequence ID" value="XM_016370789.1"/>
</dbReference>
<comment type="subcellular location">
    <subcellularLocation>
        <location evidence="2">Membrane</location>
    </subcellularLocation>
    <subcellularLocation>
        <location evidence="1">Mitochondrion</location>
    </subcellularLocation>
</comment>
<evidence type="ECO:0000256" key="3">
    <source>
        <dbReference type="ARBA" id="ARBA00022692"/>
    </source>
</evidence>
<dbReference type="GO" id="GO:0016020">
    <property type="term" value="C:membrane"/>
    <property type="evidence" value="ECO:0007669"/>
    <property type="project" value="UniProtKB-SubCell"/>
</dbReference>
<feature type="compositionally biased region" description="Basic and acidic residues" evidence="8">
    <location>
        <begin position="104"/>
        <end position="119"/>
    </location>
</feature>
<feature type="compositionally biased region" description="Polar residues" evidence="8">
    <location>
        <begin position="52"/>
        <end position="64"/>
    </location>
</feature>
<keyword evidence="11" id="KW-1185">Reference proteome</keyword>
<protein>
    <submittedName>
        <fullName evidence="10">Uncharacterized protein</fullName>
    </submittedName>
</protein>
<keyword evidence="7 9" id="KW-0472">Membrane</keyword>
<dbReference type="VEuPathDB" id="FungiDB:PV10_06040"/>
<dbReference type="HOGENOM" id="CLU_030970_1_1_1"/>
<sequence>MSTPRLSFLYPNFLRAVRACEPTTHRSLRSPPPAVKTRKAGFHSTRRRPQDAITQRYGQAATQNLPPPSKPGDQVVKADKDQEKEKEKDNVKDARSETSASDAEPAKENKSKSPSHTENDQGVGQDEPQDSNTSSDYIDEASFSRPQKHQIKPEDESPLTNKELDMVLSIPSPSEVKGQQDSSRHPHLEPSPYEHHFDTYGLVQQLASAYTEEQAITVMKAIRLMLALNLDVAKEGLVSKSDIENESYLFRAACSELRTTLQTARHSEAQAQRSQRAQLQHEHDILNQKVTQDLLTLREDLKALFNDRKLGLQEDKRKIDSKIQELNYEITVLLNSEAKGEVEGLRWVLTRRAAFAIGVCAFMIISTLNYSSIKAREREEAEKKRKAAAKAQEEKIQAENAARYTTPTRVQGTQTEYEEHLG</sequence>
<evidence type="ECO:0000256" key="8">
    <source>
        <dbReference type="SAM" id="MobiDB-lite"/>
    </source>
</evidence>
<feature type="compositionally biased region" description="Basic and acidic residues" evidence="8">
    <location>
        <begin position="182"/>
        <end position="194"/>
    </location>
</feature>
<dbReference type="Gene3D" id="1.20.5.340">
    <property type="match status" value="1"/>
</dbReference>